<dbReference type="PROSITE" id="PS51907">
    <property type="entry name" value="ZF_UBZ3"/>
    <property type="match status" value="1"/>
</dbReference>
<dbReference type="InterPro" id="IPR041298">
    <property type="entry name" value="UBZ3"/>
</dbReference>
<dbReference type="PROSITE" id="PS50173">
    <property type="entry name" value="UMUC"/>
    <property type="match status" value="1"/>
</dbReference>
<keyword evidence="5" id="KW-0227">DNA damage</keyword>
<dbReference type="InterPro" id="IPR022880">
    <property type="entry name" value="DNApol_IV"/>
</dbReference>
<dbReference type="InterPro" id="IPR036047">
    <property type="entry name" value="F-box-like_dom_sf"/>
</dbReference>
<dbReference type="InterPro" id="IPR017961">
    <property type="entry name" value="DNA_pol_Y-fam_little_finger"/>
</dbReference>
<dbReference type="Gene3D" id="1.20.1280.50">
    <property type="match status" value="1"/>
</dbReference>
<feature type="compositionally biased region" description="Basic and acidic residues" evidence="10">
    <location>
        <begin position="829"/>
        <end position="840"/>
    </location>
</feature>
<dbReference type="Pfam" id="PF11799">
    <property type="entry name" value="IMS_C"/>
    <property type="match status" value="1"/>
</dbReference>
<keyword evidence="14" id="KW-1185">Reference proteome</keyword>
<sequence>MVAVGKGGDRHGLCRLCYPLGMNPSDVDLVYLWSRQHSCVVSANLRTLEFTLPDGEGCWRINTSYSNKYMEETYEHDTDSVITLSQFLLPQWMDPVTRPPRLTCSQSFEETKRERTNERVRDTMDEGESSSTNSPSRPWESYNTVFTNAKAGMEGVDKEKVQRIVYEMSKGSKYFQNEERKEALMKQKIEHMRDRCAKLSSSDLSNYQKVVDRRILELEATRDLSRVWLHVDMDAFYAAVETLSNPSLKGKPMAVGGLSMISTANYEARKFGVRAAMPGFIARKLCPDLIFVPVDFPKYTHYSDLTRKVFRNYDPNFIAGSLDEAYLDITEVCRERGLSGGEIAEELRSSVHSETGGLTCSAGVAANRLLAKVCSDINKPNGQFVLQNDRSTVMTFISSLPIRKIGGIGKVTEHILKDALEIKTCGDMVLKGSLLYALFTQSSADFFLSVGLGLGKTDTPEVRSRKSISSERTFAATGDERLLYSKLAEIAEMLSDDMKKEGLMARTLTLKLKTATFEVDFQMHSSFSSLETHICAESVTICNHQIRSRAVSLQRYTCSSEDILKHATKLLKAELPVSIRLIGLRMSQFNEEARHSDPSQGTITKFIVQKGSSRQNLDDNDSFDLDASKNCLGNDEMLSLSYASHETSYDQLKDVVEYEEQSVTPNQECKKKEDRTQVLEGDALLRKHKDCKADSSAEKTEAVSVLPQMEPLVWVDGYRCNLCGIELPPSFVEERQEHSDFHLAQRLQNEESGPSSSTTPTSKRRILGKEKANSKPKKQKPNQKDDSKHIPIYTFFTKSNQNSQCRGVQTFVKLIPLEMFDSLGGCHLSSERRRSPDEMKMSLPPPRLNLSPSSSLGEPRSLPSMSDILTSSKARNLDLKIQTLGPFFRVTGKNADTGSEVGRAEGVVRPWFGRGLVLHLDTIRLTKETMVMDKSLLGVGLYVGAVAIRHGYDCGCRTAQLLAIYDSDLYHSKLVRFYRRIGFEEVKEVSGSSIGDMADMLVWGGVGTRMDANIHHLLVKWSKVFLKSIGGRTVIEVILVEIIARLPLRSIARLKLVCKQWKSLIESPYLRRVCVSLHKNSSSSWSLMFGAEYPHPEAIGFHGCQTWDLQKPLGSYIMSSQRYLNLPTSSNYFYVASSNGLVWINVFFTRTDNMAYSYKSFVGNPVLEQWVQIPPPPDQCIPTGLVTRVENGIVSGFKVVRTSRTERGGMGVHRWRVYVYSSETGLWTSKRLHSFHPVNYNGSYPPLNLNGMLYLRERGMDATEPGVLVGYDFYGPEDDDQCLVIPLPLLSSKNVRRCLTTSGEDAIYIEILYPRLKVWKLDNNYSKRGEWWQLSREEVDIASLGLDAHCFPLAMNPFDTSIVYLWSQHHGSLVTCDLRSQEFIVHQESESWRDSEGCYRINTSGTKGYVEGNGNATTVIMLSPFVLQRWMDSVPRPPN</sequence>
<dbReference type="HAMAP" id="MF_01113">
    <property type="entry name" value="DNApol_IV"/>
    <property type="match status" value="1"/>
</dbReference>
<dbReference type="Pfam" id="PF00817">
    <property type="entry name" value="IMS"/>
    <property type="match status" value="1"/>
</dbReference>
<dbReference type="Proteomes" id="UP000823674">
    <property type="component" value="Chromosome A06"/>
</dbReference>
<feature type="domain" description="UBZ3-type" evidence="12">
    <location>
        <begin position="713"/>
        <end position="750"/>
    </location>
</feature>
<dbReference type="InterPro" id="IPR043128">
    <property type="entry name" value="Rev_trsase/Diguanyl_cyclase"/>
</dbReference>
<dbReference type="SUPFAM" id="SSF56672">
    <property type="entry name" value="DNA/RNA polymerases"/>
    <property type="match status" value="1"/>
</dbReference>
<evidence type="ECO:0000256" key="6">
    <source>
        <dbReference type="ARBA" id="ARBA00022771"/>
    </source>
</evidence>
<evidence type="ECO:0000256" key="5">
    <source>
        <dbReference type="ARBA" id="ARBA00022763"/>
    </source>
</evidence>
<evidence type="ECO:0000259" key="11">
    <source>
        <dbReference type="PROSITE" id="PS50173"/>
    </source>
</evidence>
<feature type="domain" description="UmuC" evidence="11">
    <location>
        <begin position="228"/>
        <end position="409"/>
    </location>
</feature>
<dbReference type="Pfam" id="PF24750">
    <property type="entry name" value="b-prop_At3g26010-like"/>
    <property type="match status" value="2"/>
</dbReference>
<feature type="compositionally biased region" description="Low complexity" evidence="10">
    <location>
        <begin position="752"/>
        <end position="761"/>
    </location>
</feature>
<dbReference type="Gene3D" id="3.30.70.270">
    <property type="match status" value="1"/>
</dbReference>
<evidence type="ECO:0000259" key="12">
    <source>
        <dbReference type="PROSITE" id="PS51907"/>
    </source>
</evidence>
<evidence type="ECO:0000256" key="4">
    <source>
        <dbReference type="ARBA" id="ARBA00022723"/>
    </source>
</evidence>
<dbReference type="InterPro" id="IPR036775">
    <property type="entry name" value="DNA_pol_Y-fam_lit_finger_sf"/>
</dbReference>
<feature type="compositionally biased region" description="Basic and acidic residues" evidence="10">
    <location>
        <begin position="109"/>
        <end position="124"/>
    </location>
</feature>
<evidence type="ECO:0000256" key="8">
    <source>
        <dbReference type="ARBA" id="ARBA00023204"/>
    </source>
</evidence>
<dbReference type="Pfam" id="PF18439">
    <property type="entry name" value="zf_UBZ"/>
    <property type="match status" value="1"/>
</dbReference>
<keyword evidence="9" id="KW-0539">Nucleus</keyword>
<evidence type="ECO:0000256" key="1">
    <source>
        <dbReference type="ARBA" id="ARBA00004123"/>
    </source>
</evidence>
<gene>
    <name evidence="13" type="primary">A06p004060.1_BraROA</name>
    <name evidence="13" type="ORF">IGI04_021397</name>
</gene>
<dbReference type="Pfam" id="PF00646">
    <property type="entry name" value="F-box"/>
    <property type="match status" value="1"/>
</dbReference>
<evidence type="ECO:0000256" key="3">
    <source>
        <dbReference type="ARBA" id="ARBA00022679"/>
    </source>
</evidence>
<comment type="caution">
    <text evidence="13">The sequence shown here is derived from an EMBL/GenBank/DDBJ whole genome shotgun (WGS) entry which is preliminary data.</text>
</comment>
<feature type="region of interest" description="Disordered" evidence="10">
    <location>
        <begin position="745"/>
        <end position="789"/>
    </location>
</feature>
<keyword evidence="7" id="KW-0862">Zinc</keyword>
<evidence type="ECO:0000313" key="13">
    <source>
        <dbReference type="EMBL" id="KAG5391434.1"/>
    </source>
</evidence>
<evidence type="ECO:0000313" key="14">
    <source>
        <dbReference type="Proteomes" id="UP000823674"/>
    </source>
</evidence>
<keyword evidence="8" id="KW-0234">DNA repair</keyword>
<proteinExistence type="inferred from homology"/>
<feature type="region of interest" description="Disordered" evidence="10">
    <location>
        <begin position="827"/>
        <end position="861"/>
    </location>
</feature>
<dbReference type="SUPFAM" id="SSF81383">
    <property type="entry name" value="F-box domain"/>
    <property type="match status" value="1"/>
</dbReference>
<dbReference type="SUPFAM" id="SSF100879">
    <property type="entry name" value="Lesion bypass DNA polymerase (Y-family), little finger domain"/>
    <property type="match status" value="1"/>
</dbReference>
<dbReference type="InterPro" id="IPR050116">
    <property type="entry name" value="DNA_polymerase-Y"/>
</dbReference>
<dbReference type="InterPro" id="IPR001810">
    <property type="entry name" value="F-box_dom"/>
</dbReference>
<dbReference type="PANTHER" id="PTHR11076:SF33">
    <property type="entry name" value="DNA POLYMERASE KAPPA"/>
    <property type="match status" value="1"/>
</dbReference>
<feature type="compositionally biased region" description="Polar residues" evidence="10">
    <location>
        <begin position="129"/>
        <end position="141"/>
    </location>
</feature>
<dbReference type="InterPro" id="IPR043502">
    <property type="entry name" value="DNA/RNA_pol_sf"/>
</dbReference>
<dbReference type="CDD" id="cd03586">
    <property type="entry name" value="PolY_Pol_IV_kappa"/>
    <property type="match status" value="1"/>
</dbReference>
<dbReference type="PANTHER" id="PTHR11076">
    <property type="entry name" value="DNA REPAIR POLYMERASE UMUC / TRANSFERASE FAMILY MEMBER"/>
    <property type="match status" value="1"/>
</dbReference>
<dbReference type="Gene3D" id="1.10.150.810">
    <property type="match status" value="2"/>
</dbReference>
<keyword evidence="3" id="KW-0808">Transferase</keyword>
<dbReference type="EMBL" id="JADBGQ010000006">
    <property type="protein sequence ID" value="KAG5391434.1"/>
    <property type="molecule type" value="Genomic_DNA"/>
</dbReference>
<evidence type="ECO:0000256" key="7">
    <source>
        <dbReference type="ARBA" id="ARBA00022833"/>
    </source>
</evidence>
<dbReference type="Gene3D" id="3.40.1170.60">
    <property type="match status" value="1"/>
</dbReference>
<reference evidence="13 14" key="1">
    <citation type="submission" date="2021-03" db="EMBL/GenBank/DDBJ databases">
        <authorList>
            <person name="King G.J."/>
            <person name="Bancroft I."/>
            <person name="Baten A."/>
            <person name="Bloomfield J."/>
            <person name="Borpatragohain P."/>
            <person name="He Z."/>
            <person name="Irish N."/>
            <person name="Irwin J."/>
            <person name="Liu K."/>
            <person name="Mauleon R.P."/>
            <person name="Moore J."/>
            <person name="Morris R."/>
            <person name="Ostergaard L."/>
            <person name="Wang B."/>
            <person name="Wells R."/>
        </authorList>
    </citation>
    <scope>NUCLEOTIDE SEQUENCE [LARGE SCALE GENOMIC DNA]</scope>
    <source>
        <strain evidence="13">R-o-18</strain>
        <tissue evidence="13">Leaf</tissue>
    </source>
</reference>
<dbReference type="NCBIfam" id="NF002677">
    <property type="entry name" value="PRK02406.1"/>
    <property type="match status" value="1"/>
</dbReference>
<dbReference type="InterPro" id="IPR001126">
    <property type="entry name" value="UmuC"/>
</dbReference>
<dbReference type="Gene3D" id="3.30.1490.100">
    <property type="entry name" value="DNA polymerase, Y-family, little finger domain"/>
    <property type="match status" value="1"/>
</dbReference>
<evidence type="ECO:0000256" key="9">
    <source>
        <dbReference type="ARBA" id="ARBA00023242"/>
    </source>
</evidence>
<feature type="region of interest" description="Disordered" evidence="10">
    <location>
        <begin position="104"/>
        <end position="141"/>
    </location>
</feature>
<evidence type="ECO:0000256" key="10">
    <source>
        <dbReference type="SAM" id="MobiDB-lite"/>
    </source>
</evidence>
<keyword evidence="6" id="KW-0863">Zinc-finger</keyword>
<protein>
    <recommendedName>
        <fullName evidence="2">DNA polymerase kappa</fullName>
    </recommendedName>
</protein>
<keyword evidence="4" id="KW-0479">Metal-binding</keyword>
<organism evidence="13 14">
    <name type="scientific">Brassica rapa subsp. trilocularis</name>
    <dbReference type="NCBI Taxonomy" id="1813537"/>
    <lineage>
        <taxon>Eukaryota</taxon>
        <taxon>Viridiplantae</taxon>
        <taxon>Streptophyta</taxon>
        <taxon>Embryophyta</taxon>
        <taxon>Tracheophyta</taxon>
        <taxon>Spermatophyta</taxon>
        <taxon>Magnoliopsida</taxon>
        <taxon>eudicotyledons</taxon>
        <taxon>Gunneridae</taxon>
        <taxon>Pentapetalae</taxon>
        <taxon>rosids</taxon>
        <taxon>malvids</taxon>
        <taxon>Brassicales</taxon>
        <taxon>Brassicaceae</taxon>
        <taxon>Brassiceae</taxon>
        <taxon>Brassica</taxon>
    </lineage>
</organism>
<name>A0ABQ7LY20_BRACM</name>
<accession>A0ABQ7LY20</accession>
<dbReference type="InterPro" id="IPR056592">
    <property type="entry name" value="Beta-prop_At3g26010-like"/>
</dbReference>
<dbReference type="CDD" id="cd22157">
    <property type="entry name" value="F-box_AtFBW1-like"/>
    <property type="match status" value="1"/>
</dbReference>
<evidence type="ECO:0000256" key="2">
    <source>
        <dbReference type="ARBA" id="ARBA00016178"/>
    </source>
</evidence>
<comment type="subcellular location">
    <subcellularLocation>
        <location evidence="1">Nucleus</location>
    </subcellularLocation>
</comment>